<feature type="domain" description="ATP-grasp" evidence="5">
    <location>
        <begin position="117"/>
        <end position="316"/>
    </location>
</feature>
<dbReference type="Proteomes" id="UP000568022">
    <property type="component" value="Unassembled WGS sequence"/>
</dbReference>
<evidence type="ECO:0000313" key="6">
    <source>
        <dbReference type="EMBL" id="MBB5124822.1"/>
    </source>
</evidence>
<dbReference type="Gene3D" id="3.30.470.20">
    <property type="entry name" value="ATP-grasp fold, B domain"/>
    <property type="match status" value="1"/>
</dbReference>
<reference evidence="6 7" key="1">
    <citation type="submission" date="2020-08" db="EMBL/GenBank/DDBJ databases">
        <title>Genomic Encyclopedia of Type Strains, Phase III (KMG-III): the genomes of soil and plant-associated and newly described type strains.</title>
        <authorList>
            <person name="Whitman W."/>
        </authorList>
    </citation>
    <scope>NUCLEOTIDE SEQUENCE [LARGE SCALE GENOMIC DNA]</scope>
    <source>
        <strain evidence="6 7">CECT 3226</strain>
    </source>
</reference>
<dbReference type="GO" id="GO:0016874">
    <property type="term" value="F:ligase activity"/>
    <property type="evidence" value="ECO:0007669"/>
    <property type="project" value="UniProtKB-KW"/>
</dbReference>
<dbReference type="PANTHER" id="PTHR43585">
    <property type="entry name" value="FUMIPYRROLE BIOSYNTHESIS PROTEIN C"/>
    <property type="match status" value="1"/>
</dbReference>
<dbReference type="InterPro" id="IPR052032">
    <property type="entry name" value="ATP-dep_AA_Ligase"/>
</dbReference>
<comment type="caution">
    <text evidence="6">The sequence shown here is derived from an EMBL/GenBank/DDBJ whole genome shotgun (WGS) entry which is preliminary data.</text>
</comment>
<dbReference type="EMBL" id="JACHJE010000003">
    <property type="protein sequence ID" value="MBB5124822.1"/>
    <property type="molecule type" value="Genomic_DNA"/>
</dbReference>
<dbReference type="Pfam" id="PF13535">
    <property type="entry name" value="ATP-grasp_4"/>
    <property type="match status" value="1"/>
</dbReference>
<dbReference type="Gene3D" id="3.30.1490.20">
    <property type="entry name" value="ATP-grasp fold, A domain"/>
    <property type="match status" value="1"/>
</dbReference>
<dbReference type="InterPro" id="IPR013815">
    <property type="entry name" value="ATP_grasp_subdomain_1"/>
</dbReference>
<accession>A0A7W8BK03</accession>
<protein>
    <submittedName>
        <fullName evidence="6">Biotin carboxylase</fullName>
    </submittedName>
</protein>
<dbReference type="AlphaFoldDB" id="A0A7W8BK03"/>
<dbReference type="PROSITE" id="PS50975">
    <property type="entry name" value="ATP_GRASP"/>
    <property type="match status" value="1"/>
</dbReference>
<dbReference type="Gene3D" id="3.40.50.20">
    <property type="match status" value="1"/>
</dbReference>
<keyword evidence="1" id="KW-0436">Ligase</keyword>
<gene>
    <name evidence="6" type="ORF">FHS32_001554</name>
</gene>
<dbReference type="InterPro" id="IPR011761">
    <property type="entry name" value="ATP-grasp"/>
</dbReference>
<evidence type="ECO:0000256" key="4">
    <source>
        <dbReference type="PROSITE-ProRule" id="PRU00409"/>
    </source>
</evidence>
<dbReference type="SUPFAM" id="SSF56059">
    <property type="entry name" value="Glutathione synthetase ATP-binding domain-like"/>
    <property type="match status" value="1"/>
</dbReference>
<evidence type="ECO:0000313" key="7">
    <source>
        <dbReference type="Proteomes" id="UP000568022"/>
    </source>
</evidence>
<evidence type="ECO:0000256" key="2">
    <source>
        <dbReference type="ARBA" id="ARBA00022741"/>
    </source>
</evidence>
<dbReference type="GO" id="GO:0005524">
    <property type="term" value="F:ATP binding"/>
    <property type="evidence" value="ECO:0007669"/>
    <property type="project" value="UniProtKB-UniRule"/>
</dbReference>
<proteinExistence type="predicted"/>
<name>A0A7W8BK03_9ACTN</name>
<dbReference type="GO" id="GO:0046872">
    <property type="term" value="F:metal ion binding"/>
    <property type="evidence" value="ECO:0007669"/>
    <property type="project" value="InterPro"/>
</dbReference>
<keyword evidence="7" id="KW-1185">Reference proteome</keyword>
<sequence>MLSASLPSSSAPLLVLISPMDRETRGHLLESVAREYRIWLFSDRAADWESPFITGHTLVDTLDAEAMTRAALPVGADAILCWDETRILPAARVARALGLPGLSPEAVLTCRDKHLTRLAVAEAGGPQARSTAVSTLDEAYAAAATTGYPVVVKPRALVGSTGTRMARTPDELAAIFPEIRGTTMTEVRERFEQPVLVEEYLDGPEISVDSLIWAGEVTPLFVARKELSPPPSFEEVGHGVAAADPLLADAALLRALTTVHAAVGITHGWTHSEWRLTARGPALVEVNARSGGDFISYLGLLATGWDAGDAAARLALGQRPRPGTARHGAAAVRFLYPEVETVVGRVTIDRDRLPAGIDIARVVARPGHVLELPPASHTGRYAMLVATAGTADACRRILDAAERAVHLQPAAAPVAVPR</sequence>
<keyword evidence="3 4" id="KW-0067">ATP-binding</keyword>
<keyword evidence="2 4" id="KW-0547">Nucleotide-binding</keyword>
<dbReference type="PANTHER" id="PTHR43585:SF2">
    <property type="entry name" value="ATP-GRASP ENZYME FSQD"/>
    <property type="match status" value="1"/>
</dbReference>
<evidence type="ECO:0000256" key="1">
    <source>
        <dbReference type="ARBA" id="ARBA00022598"/>
    </source>
</evidence>
<evidence type="ECO:0000259" key="5">
    <source>
        <dbReference type="PROSITE" id="PS50975"/>
    </source>
</evidence>
<evidence type="ECO:0000256" key="3">
    <source>
        <dbReference type="ARBA" id="ARBA00022840"/>
    </source>
</evidence>
<organism evidence="6 7">
    <name type="scientific">Streptomyces griseoloalbus</name>
    <dbReference type="NCBI Taxonomy" id="67303"/>
    <lineage>
        <taxon>Bacteria</taxon>
        <taxon>Bacillati</taxon>
        <taxon>Actinomycetota</taxon>
        <taxon>Actinomycetes</taxon>
        <taxon>Kitasatosporales</taxon>
        <taxon>Streptomycetaceae</taxon>
        <taxon>Streptomyces</taxon>
    </lineage>
</organism>